<comment type="caution">
    <text evidence="4">The sequence shown here is derived from an EMBL/GenBank/DDBJ whole genome shotgun (WGS) entry which is preliminary data.</text>
</comment>
<keyword evidence="1" id="KW-0809">Transit peptide</keyword>
<dbReference type="Pfam" id="PF08417">
    <property type="entry name" value="PaO"/>
    <property type="match status" value="1"/>
</dbReference>
<dbReference type="InterPro" id="IPR036922">
    <property type="entry name" value="Rieske_2Fe-2S_sf"/>
</dbReference>
<dbReference type="GO" id="GO:0051537">
    <property type="term" value="F:2 iron, 2 sulfur cluster binding"/>
    <property type="evidence" value="ECO:0007669"/>
    <property type="project" value="InterPro"/>
</dbReference>
<accession>A0A371E0B4</accession>
<dbReference type="OrthoDB" id="426882at2759"/>
<evidence type="ECO:0000313" key="5">
    <source>
        <dbReference type="Proteomes" id="UP000257109"/>
    </source>
</evidence>
<dbReference type="AlphaFoldDB" id="A0A371E0B4"/>
<keyword evidence="2" id="KW-0175">Coiled coil</keyword>
<evidence type="ECO:0000256" key="2">
    <source>
        <dbReference type="SAM" id="Coils"/>
    </source>
</evidence>
<dbReference type="Proteomes" id="UP000257109">
    <property type="component" value="Unassembled WGS sequence"/>
</dbReference>
<dbReference type="Gene3D" id="2.102.10.10">
    <property type="entry name" value="Rieske [2Fe-2S] iron-sulphur domain"/>
    <property type="match status" value="1"/>
</dbReference>
<evidence type="ECO:0000256" key="1">
    <source>
        <dbReference type="ARBA" id="ARBA00022946"/>
    </source>
</evidence>
<feature type="coiled-coil region" evidence="2">
    <location>
        <begin position="7"/>
        <end position="41"/>
    </location>
</feature>
<keyword evidence="5" id="KW-1185">Reference proteome</keyword>
<dbReference type="PANTHER" id="PTHR21266">
    <property type="entry name" value="IRON-SULFUR DOMAIN CONTAINING PROTEIN"/>
    <property type="match status" value="1"/>
</dbReference>
<dbReference type="GO" id="GO:0010277">
    <property type="term" value="F:chlorophyllide a oxygenase activity"/>
    <property type="evidence" value="ECO:0007669"/>
    <property type="project" value="InterPro"/>
</dbReference>
<evidence type="ECO:0000259" key="3">
    <source>
        <dbReference type="Pfam" id="PF08417"/>
    </source>
</evidence>
<dbReference type="Gene3D" id="3.90.380.10">
    <property type="entry name" value="Naphthalene 1,2-dioxygenase Alpha Subunit, Chain A, domain 1"/>
    <property type="match status" value="1"/>
</dbReference>
<dbReference type="PANTHER" id="PTHR21266:SF19">
    <property type="entry name" value="CHLOROPHYLLIDE A OXYGENASE, CHLOROPLASTIC"/>
    <property type="match status" value="1"/>
</dbReference>
<proteinExistence type="predicted"/>
<gene>
    <name evidence="4" type="primary">CAO</name>
    <name evidence="4" type="ORF">CR513_62491</name>
</gene>
<feature type="non-terminal residue" evidence="4">
    <location>
        <position position="351"/>
    </location>
</feature>
<feature type="non-terminal residue" evidence="4">
    <location>
        <position position="1"/>
    </location>
</feature>
<dbReference type="SUPFAM" id="SSF55961">
    <property type="entry name" value="Bet v1-like"/>
    <property type="match status" value="1"/>
</dbReference>
<reference evidence="4" key="1">
    <citation type="submission" date="2018-05" db="EMBL/GenBank/DDBJ databases">
        <title>Draft genome of Mucuna pruriens seed.</title>
        <authorList>
            <person name="Nnadi N.E."/>
            <person name="Vos R."/>
            <person name="Hasami M.H."/>
            <person name="Devisetty U.K."/>
            <person name="Aguiy J.C."/>
        </authorList>
    </citation>
    <scope>NUCLEOTIDE SEQUENCE [LARGE SCALE GENOMIC DNA]</scope>
    <source>
        <strain evidence="4">JCA_2017</strain>
    </source>
</reference>
<sequence>VEVLNPLAREYKSIGTLKKELAELQDELAQAHRQVHISEARVTTALDKLAYIEELAVARQKHSRSFPSILFSEYFCEIFRYRKEKATTEKLERWEYTTDGKCEKMPSTRQLNVKIKPVPCFEKEGMIWIWPGNDPPTATLPSLLPPSGFEIHAEIVMELPIEHGLLLDNLLDLAHAPFTHTSTFAKGVFPECTPQIRPKLGEFLTPASGLQGYWDPYSIDMEFRPPCMVLSTIGISKPGKLKGQSTNECSTHLHQLRVCLPSSKQKTRLLYRMSLDFAPLLKHIPLMQYLWRHFDNRVLNENLRLVLGQQERMNKGANVWNFPVSYDKLGVRYRLWRDALKRGAKQLPFTT</sequence>
<evidence type="ECO:0000313" key="4">
    <source>
        <dbReference type="EMBL" id="RDX58206.1"/>
    </source>
</evidence>
<dbReference type="STRING" id="157652.A0A371E0B4"/>
<protein>
    <submittedName>
        <fullName evidence="4">Chlorophyllide a oxygenase, chloroplastic</fullName>
    </submittedName>
</protein>
<dbReference type="InterPro" id="IPR013626">
    <property type="entry name" value="PaO"/>
</dbReference>
<dbReference type="EMBL" id="QJKJ01017726">
    <property type="protein sequence ID" value="RDX58206.1"/>
    <property type="molecule type" value="Genomic_DNA"/>
</dbReference>
<feature type="domain" description="Pheophorbide a oxygenase" evidence="3">
    <location>
        <begin position="223"/>
        <end position="319"/>
    </location>
</feature>
<dbReference type="InterPro" id="IPR050584">
    <property type="entry name" value="Cholesterol_7-desaturase"/>
</dbReference>
<dbReference type="GO" id="GO:0005737">
    <property type="term" value="C:cytoplasm"/>
    <property type="evidence" value="ECO:0007669"/>
    <property type="project" value="TreeGrafter"/>
</dbReference>
<organism evidence="4 5">
    <name type="scientific">Mucuna pruriens</name>
    <name type="common">Velvet bean</name>
    <name type="synonym">Dolichos pruriens</name>
    <dbReference type="NCBI Taxonomy" id="157652"/>
    <lineage>
        <taxon>Eukaryota</taxon>
        <taxon>Viridiplantae</taxon>
        <taxon>Streptophyta</taxon>
        <taxon>Embryophyta</taxon>
        <taxon>Tracheophyta</taxon>
        <taxon>Spermatophyta</taxon>
        <taxon>Magnoliopsida</taxon>
        <taxon>eudicotyledons</taxon>
        <taxon>Gunneridae</taxon>
        <taxon>Pentapetalae</taxon>
        <taxon>rosids</taxon>
        <taxon>fabids</taxon>
        <taxon>Fabales</taxon>
        <taxon>Fabaceae</taxon>
        <taxon>Papilionoideae</taxon>
        <taxon>50 kb inversion clade</taxon>
        <taxon>NPAAA clade</taxon>
        <taxon>indigoferoid/millettioid clade</taxon>
        <taxon>Phaseoleae</taxon>
        <taxon>Mucuna</taxon>
    </lineage>
</organism>
<dbReference type="SUPFAM" id="SSF50022">
    <property type="entry name" value="ISP domain"/>
    <property type="match status" value="1"/>
</dbReference>
<name>A0A371E0B4_MUCPR</name>